<gene>
    <name evidence="1" type="ORF">PIB30_015569</name>
</gene>
<dbReference type="Proteomes" id="UP001341840">
    <property type="component" value="Unassembled WGS sequence"/>
</dbReference>
<accession>A0ABU6Q6Y6</accession>
<evidence type="ECO:0000313" key="2">
    <source>
        <dbReference type="Proteomes" id="UP001341840"/>
    </source>
</evidence>
<organism evidence="1 2">
    <name type="scientific">Stylosanthes scabra</name>
    <dbReference type="NCBI Taxonomy" id="79078"/>
    <lineage>
        <taxon>Eukaryota</taxon>
        <taxon>Viridiplantae</taxon>
        <taxon>Streptophyta</taxon>
        <taxon>Embryophyta</taxon>
        <taxon>Tracheophyta</taxon>
        <taxon>Spermatophyta</taxon>
        <taxon>Magnoliopsida</taxon>
        <taxon>eudicotyledons</taxon>
        <taxon>Gunneridae</taxon>
        <taxon>Pentapetalae</taxon>
        <taxon>rosids</taxon>
        <taxon>fabids</taxon>
        <taxon>Fabales</taxon>
        <taxon>Fabaceae</taxon>
        <taxon>Papilionoideae</taxon>
        <taxon>50 kb inversion clade</taxon>
        <taxon>dalbergioids sensu lato</taxon>
        <taxon>Dalbergieae</taxon>
        <taxon>Pterocarpus clade</taxon>
        <taxon>Stylosanthes</taxon>
    </lineage>
</organism>
<keyword evidence="2" id="KW-1185">Reference proteome</keyword>
<name>A0ABU6Q6Y6_9FABA</name>
<sequence>MGAAPATSCDAISTTAESPWSCEGQVATFSGGASQKLVCERGGRRGFPSAVADGEGHAVGGAVDRGTRGGQCAPWLVAVVGDSGKKKEEAVVGVALGMGKGVRGVLSLFLNENERETWTPNLEVGLHYMLKAQREFLQC</sequence>
<dbReference type="EMBL" id="JASCZI010000043">
    <property type="protein sequence ID" value="MED6107609.1"/>
    <property type="molecule type" value="Genomic_DNA"/>
</dbReference>
<proteinExistence type="predicted"/>
<reference evidence="1 2" key="1">
    <citation type="journal article" date="2023" name="Plants (Basel)">
        <title>Bridging the Gap: Combining Genomics and Transcriptomics Approaches to Understand Stylosanthes scabra, an Orphan Legume from the Brazilian Caatinga.</title>
        <authorList>
            <person name="Ferreira-Neto J.R.C."/>
            <person name="da Silva M.D."/>
            <person name="Binneck E."/>
            <person name="de Melo N.F."/>
            <person name="da Silva R.H."/>
            <person name="de Melo A.L.T.M."/>
            <person name="Pandolfi V."/>
            <person name="Bustamante F.O."/>
            <person name="Brasileiro-Vidal A.C."/>
            <person name="Benko-Iseppon A.M."/>
        </authorList>
    </citation>
    <scope>NUCLEOTIDE SEQUENCE [LARGE SCALE GENOMIC DNA]</scope>
    <source>
        <tissue evidence="1">Leaves</tissue>
    </source>
</reference>
<comment type="caution">
    <text evidence="1">The sequence shown here is derived from an EMBL/GenBank/DDBJ whole genome shotgun (WGS) entry which is preliminary data.</text>
</comment>
<protein>
    <submittedName>
        <fullName evidence="1">Uncharacterized protein</fullName>
    </submittedName>
</protein>
<evidence type="ECO:0000313" key="1">
    <source>
        <dbReference type="EMBL" id="MED6107609.1"/>
    </source>
</evidence>